<sequence length="161" mass="16829">MAPKAGDSLPDATLYEGAPDKKVTIKEAFGNKTGVLLGVPGAFTPTCSKDHLPGFISDYDKFKAAGAEVIVCIAVNDPFVMAAWGEATKAGGKVRLLADTQLELTKALGTTLDAEGMLGSKRTRRFSAVIKDGKFVTFNDEQGGGLSCSTAQVTLDQLKSA</sequence>
<dbReference type="PANTHER" id="PTHR10430:SF16">
    <property type="entry name" value="PEROXIREDOXIN-5, MITOCHONDRIAL"/>
    <property type="match status" value="1"/>
</dbReference>
<dbReference type="Pfam" id="PF08534">
    <property type="entry name" value="Redoxin"/>
    <property type="match status" value="1"/>
</dbReference>
<protein>
    <recommendedName>
        <fullName evidence="3 9">Glutaredoxin-dependent peroxiredoxin</fullName>
        <ecNumber evidence="3 9">1.11.1.25</ecNumber>
    </recommendedName>
</protein>
<reference evidence="11 12" key="1">
    <citation type="journal article" date="2024" name="Nat. Commun.">
        <title>Phylogenomics reveals the evolutionary origins of lichenization in chlorophyte algae.</title>
        <authorList>
            <person name="Puginier C."/>
            <person name="Libourel C."/>
            <person name="Otte J."/>
            <person name="Skaloud P."/>
            <person name="Haon M."/>
            <person name="Grisel S."/>
            <person name="Petersen M."/>
            <person name="Berrin J.G."/>
            <person name="Delaux P.M."/>
            <person name="Dal Grande F."/>
            <person name="Keller J."/>
        </authorList>
    </citation>
    <scope>NUCLEOTIDE SEQUENCE [LARGE SCALE GENOMIC DNA]</scope>
    <source>
        <strain evidence="11 12">SAG 2036</strain>
    </source>
</reference>
<dbReference type="PANTHER" id="PTHR10430">
    <property type="entry name" value="PEROXIREDOXIN"/>
    <property type="match status" value="1"/>
</dbReference>
<dbReference type="EMBL" id="JALJOQ010000082">
    <property type="protein sequence ID" value="KAK9800359.1"/>
    <property type="molecule type" value="Genomic_DNA"/>
</dbReference>
<dbReference type="PROSITE" id="PS51352">
    <property type="entry name" value="THIOREDOXIN_2"/>
    <property type="match status" value="1"/>
</dbReference>
<evidence type="ECO:0000256" key="4">
    <source>
        <dbReference type="ARBA" id="ARBA00022559"/>
    </source>
</evidence>
<comment type="catalytic activity">
    <reaction evidence="1">
        <text>[glutaredoxin]-dithiol + a hydroperoxide = [glutaredoxin]-disulfide + an alcohol + H2O</text>
        <dbReference type="Rhea" id="RHEA:62624"/>
        <dbReference type="Rhea" id="RHEA-COMP:10729"/>
        <dbReference type="Rhea" id="RHEA-COMP:10730"/>
        <dbReference type="ChEBI" id="CHEBI:15377"/>
        <dbReference type="ChEBI" id="CHEBI:29950"/>
        <dbReference type="ChEBI" id="CHEBI:30879"/>
        <dbReference type="ChEBI" id="CHEBI:35924"/>
        <dbReference type="ChEBI" id="CHEBI:50058"/>
        <dbReference type="EC" id="1.11.1.25"/>
    </reaction>
</comment>
<evidence type="ECO:0000256" key="5">
    <source>
        <dbReference type="ARBA" id="ARBA00022862"/>
    </source>
</evidence>
<dbReference type="FunFam" id="3.40.30.10:FF:000020">
    <property type="entry name" value="Peroxiredoxin"/>
    <property type="match status" value="1"/>
</dbReference>
<keyword evidence="7 9" id="KW-0676">Redox-active center</keyword>
<evidence type="ECO:0000256" key="2">
    <source>
        <dbReference type="ARBA" id="ARBA00010505"/>
    </source>
</evidence>
<gene>
    <name evidence="11" type="ORF">WJX73_009994</name>
</gene>
<comment type="similarity">
    <text evidence="2 9">Belongs to the peroxiredoxin family. Prx5 subfamily.</text>
</comment>
<comment type="caution">
    <text evidence="11">The sequence shown here is derived from an EMBL/GenBank/DDBJ whole genome shotgun (WGS) entry which is preliminary data.</text>
</comment>
<accession>A0AAW1NX66</accession>
<evidence type="ECO:0000313" key="11">
    <source>
        <dbReference type="EMBL" id="KAK9800359.1"/>
    </source>
</evidence>
<evidence type="ECO:0000313" key="12">
    <source>
        <dbReference type="Proteomes" id="UP001465755"/>
    </source>
</evidence>
<dbReference type="EC" id="1.11.1.25" evidence="3 9"/>
<dbReference type="InterPro" id="IPR013766">
    <property type="entry name" value="Thioredoxin_domain"/>
</dbReference>
<dbReference type="GO" id="GO:0008379">
    <property type="term" value="F:thioredoxin peroxidase activity"/>
    <property type="evidence" value="ECO:0007669"/>
    <property type="project" value="InterPro"/>
</dbReference>
<dbReference type="Proteomes" id="UP001465755">
    <property type="component" value="Unassembled WGS sequence"/>
</dbReference>
<dbReference type="GO" id="GO:0005777">
    <property type="term" value="C:peroxisome"/>
    <property type="evidence" value="ECO:0007669"/>
    <property type="project" value="TreeGrafter"/>
</dbReference>
<dbReference type="InterPro" id="IPR037944">
    <property type="entry name" value="PRX5-like"/>
</dbReference>
<name>A0AAW1NX66_9CHLO</name>
<organism evidence="11 12">
    <name type="scientific">Symbiochloris irregularis</name>
    <dbReference type="NCBI Taxonomy" id="706552"/>
    <lineage>
        <taxon>Eukaryota</taxon>
        <taxon>Viridiplantae</taxon>
        <taxon>Chlorophyta</taxon>
        <taxon>core chlorophytes</taxon>
        <taxon>Trebouxiophyceae</taxon>
        <taxon>Trebouxiales</taxon>
        <taxon>Trebouxiaceae</taxon>
        <taxon>Symbiochloris</taxon>
    </lineage>
</organism>
<feature type="active site" description="Cysteine sulfenic acid (-SOH) intermediate" evidence="8">
    <location>
        <position position="47"/>
    </location>
</feature>
<dbReference type="GO" id="GO:0045454">
    <property type="term" value="P:cell redox homeostasis"/>
    <property type="evidence" value="ECO:0007669"/>
    <property type="project" value="TreeGrafter"/>
</dbReference>
<dbReference type="GO" id="GO:0034599">
    <property type="term" value="P:cellular response to oxidative stress"/>
    <property type="evidence" value="ECO:0007669"/>
    <property type="project" value="InterPro"/>
</dbReference>
<evidence type="ECO:0000259" key="10">
    <source>
        <dbReference type="PROSITE" id="PS51352"/>
    </source>
</evidence>
<dbReference type="Gene3D" id="3.40.30.10">
    <property type="entry name" value="Glutaredoxin"/>
    <property type="match status" value="1"/>
</dbReference>
<keyword evidence="4 9" id="KW-0575">Peroxidase</keyword>
<dbReference type="AlphaFoldDB" id="A0AAW1NX66"/>
<dbReference type="SUPFAM" id="SSF52833">
    <property type="entry name" value="Thioredoxin-like"/>
    <property type="match status" value="1"/>
</dbReference>
<evidence type="ECO:0000256" key="1">
    <source>
        <dbReference type="ARBA" id="ARBA00001711"/>
    </source>
</evidence>
<dbReference type="InterPro" id="IPR013740">
    <property type="entry name" value="Redoxin"/>
</dbReference>
<dbReference type="GO" id="GO:0042744">
    <property type="term" value="P:hydrogen peroxide catabolic process"/>
    <property type="evidence" value="ECO:0007669"/>
    <property type="project" value="TreeGrafter"/>
</dbReference>
<evidence type="ECO:0000256" key="8">
    <source>
        <dbReference type="PIRSR" id="PIRSR637944-1"/>
    </source>
</evidence>
<dbReference type="CDD" id="cd03013">
    <property type="entry name" value="PRX5_like"/>
    <property type="match status" value="1"/>
</dbReference>
<feature type="domain" description="Thioredoxin" evidence="10">
    <location>
        <begin position="3"/>
        <end position="161"/>
    </location>
</feature>
<dbReference type="GO" id="GO:0005739">
    <property type="term" value="C:mitochondrion"/>
    <property type="evidence" value="ECO:0007669"/>
    <property type="project" value="TreeGrafter"/>
</dbReference>
<proteinExistence type="inferred from homology"/>
<evidence type="ECO:0000256" key="9">
    <source>
        <dbReference type="RuleBase" id="RU366011"/>
    </source>
</evidence>
<keyword evidence="5 9" id="KW-0049">Antioxidant</keyword>
<keyword evidence="6 9" id="KW-0560">Oxidoreductase</keyword>
<keyword evidence="12" id="KW-1185">Reference proteome</keyword>
<evidence type="ECO:0000256" key="7">
    <source>
        <dbReference type="ARBA" id="ARBA00023284"/>
    </source>
</evidence>
<comment type="function">
    <text evidence="9">Thiol-specific peroxidase that catalyzes the reduction of hydrogen peroxide and organic hydroperoxides to water and alcohols, respectively. Plays a role in cell protection against oxidative stress by detoxifying peroxides.</text>
</comment>
<evidence type="ECO:0000256" key="3">
    <source>
        <dbReference type="ARBA" id="ARBA00013016"/>
    </source>
</evidence>
<dbReference type="InterPro" id="IPR036249">
    <property type="entry name" value="Thioredoxin-like_sf"/>
</dbReference>
<evidence type="ECO:0000256" key="6">
    <source>
        <dbReference type="ARBA" id="ARBA00023002"/>
    </source>
</evidence>